<dbReference type="InterPro" id="IPR029044">
    <property type="entry name" value="Nucleotide-diphossugar_trans"/>
</dbReference>
<dbReference type="CDD" id="cd00761">
    <property type="entry name" value="Glyco_tranf_GTA_type"/>
    <property type="match status" value="1"/>
</dbReference>
<dbReference type="EMBL" id="AJWZ01009599">
    <property type="protein sequence ID" value="EKC50836.1"/>
    <property type="molecule type" value="Genomic_DNA"/>
</dbReference>
<dbReference type="Pfam" id="PF00535">
    <property type="entry name" value="Glycos_transf_2"/>
    <property type="match status" value="1"/>
</dbReference>
<comment type="caution">
    <text evidence="2">The sequence shown here is derived from an EMBL/GenBank/DDBJ whole genome shotgun (WGS) entry which is preliminary data.</text>
</comment>
<evidence type="ECO:0000259" key="1">
    <source>
        <dbReference type="Pfam" id="PF00535"/>
    </source>
</evidence>
<dbReference type="Gene3D" id="3.90.550.10">
    <property type="entry name" value="Spore Coat Polysaccharide Biosynthesis Protein SpsA, Chain A"/>
    <property type="match status" value="1"/>
</dbReference>
<sequence length="306" mass="36079">MPKYSIIVPVYNVEKYIKKCLDSVFSQTDKDFEVIVVNDGTKDNSMDIVKKYDVKIINQKNQGLSAARNRGVKEAVGDYLIFLDSDDYWEKNILKELSKSLKNNPDLVRFQIKQVDENDNSMCYNEEGFKGLAGEEAFSKIVKYHFVENAWAYCIKRKYWLENKFQFAKGRIHEDFGIIPLVIIKATKVNSIEYVGYNYFQRSNSIMNNGDYEKTKRKVEDFYRHYLYLRDEINKTNLDKQVFMSFIANSLIIKITELNNPLYKEYKARLKRDGVFNDILDDTITRKLKKLVMKVSPKLFKKVGRR</sequence>
<dbReference type="AlphaFoldDB" id="K1SUB0"/>
<dbReference type="InterPro" id="IPR001173">
    <property type="entry name" value="Glyco_trans_2-like"/>
</dbReference>
<dbReference type="PANTHER" id="PTHR22916:SF3">
    <property type="entry name" value="UDP-GLCNAC:BETAGAL BETA-1,3-N-ACETYLGLUCOSAMINYLTRANSFERASE-LIKE PROTEIN 1"/>
    <property type="match status" value="1"/>
</dbReference>
<protein>
    <submittedName>
        <fullName evidence="2">Glycosyl transferase, group 2 family protein</fullName>
    </submittedName>
</protein>
<name>K1SUB0_9ZZZZ</name>
<dbReference type="SUPFAM" id="SSF53448">
    <property type="entry name" value="Nucleotide-diphospho-sugar transferases"/>
    <property type="match status" value="1"/>
</dbReference>
<gene>
    <name evidence="2" type="ORF">OBE_13913</name>
</gene>
<keyword evidence="2" id="KW-0808">Transferase</keyword>
<dbReference type="PANTHER" id="PTHR22916">
    <property type="entry name" value="GLYCOSYLTRANSFERASE"/>
    <property type="match status" value="1"/>
</dbReference>
<dbReference type="GO" id="GO:0016758">
    <property type="term" value="F:hexosyltransferase activity"/>
    <property type="evidence" value="ECO:0007669"/>
    <property type="project" value="UniProtKB-ARBA"/>
</dbReference>
<feature type="domain" description="Glycosyltransferase 2-like" evidence="1">
    <location>
        <begin position="5"/>
        <end position="125"/>
    </location>
</feature>
<evidence type="ECO:0000313" key="2">
    <source>
        <dbReference type="EMBL" id="EKC50836.1"/>
    </source>
</evidence>
<organism evidence="2">
    <name type="scientific">human gut metagenome</name>
    <dbReference type="NCBI Taxonomy" id="408170"/>
    <lineage>
        <taxon>unclassified sequences</taxon>
        <taxon>metagenomes</taxon>
        <taxon>organismal metagenomes</taxon>
    </lineage>
</organism>
<accession>K1SUB0</accession>
<reference evidence="2" key="1">
    <citation type="journal article" date="2013" name="Environ. Microbiol.">
        <title>Microbiota from the distal guts of lean and obese adolescents exhibit partial functional redundancy besides clear differences in community structure.</title>
        <authorList>
            <person name="Ferrer M."/>
            <person name="Ruiz A."/>
            <person name="Lanza F."/>
            <person name="Haange S.B."/>
            <person name="Oberbach A."/>
            <person name="Till H."/>
            <person name="Bargiela R."/>
            <person name="Campoy C."/>
            <person name="Segura M.T."/>
            <person name="Richter M."/>
            <person name="von Bergen M."/>
            <person name="Seifert J."/>
            <person name="Suarez A."/>
        </authorList>
    </citation>
    <scope>NUCLEOTIDE SEQUENCE</scope>
</reference>
<proteinExistence type="predicted"/>